<evidence type="ECO:0000259" key="2">
    <source>
        <dbReference type="Pfam" id="PF03428"/>
    </source>
</evidence>
<comment type="caution">
    <text evidence="3">The sequence shown here is derived from an EMBL/GenBank/DDBJ whole genome shotgun (WGS) entry which is preliminary data.</text>
</comment>
<accession>A0A5N7MFV7</accession>
<keyword evidence="4" id="KW-1185">Reference proteome</keyword>
<name>A0A5N7MFV7_9HYPH</name>
<sequence>MGLPKGFPMKASPRLSTAGSRKVSPALHQAQQIARKYSEIEPVSKQVAVTVARLAATPMRLTSADKDMLNFLFARSKSIDWTDLSSPPIVWPSNREICIETGLSLATVKRCLRRLAERGLITFCDSADGKRHGHRCPETKRILRAYGINLAPIAVRLAELKELHRAAHEEKVFSKQYRREITRARRSIRMTIDAGLEYQLEGPWVEFLEALSLITDGMRTASMDLAELREIYSALVSLKERVDNAFLRASHQHNMNPQRGSK</sequence>
<dbReference type="Pfam" id="PF03428">
    <property type="entry name" value="RP-C"/>
    <property type="match status" value="1"/>
</dbReference>
<reference evidence="3 4" key="1">
    <citation type="journal article" date="2019" name="Syst. Appl. Microbiol.">
        <title>Microvirga tunisiensis sp. nov., a root nodule symbiotic bacterium isolated from Lupinus micranthus and L. luteus grown in Northern Tunisia.</title>
        <authorList>
            <person name="Msaddak A."/>
            <person name="Rejili M."/>
            <person name="Duran D."/>
            <person name="Mars M."/>
            <person name="Palacios J.M."/>
            <person name="Ruiz-Argueso T."/>
            <person name="Rey L."/>
            <person name="Imperial J."/>
        </authorList>
    </citation>
    <scope>NUCLEOTIDE SEQUENCE [LARGE SCALE GENOMIC DNA]</scope>
    <source>
        <strain evidence="3 4">Lmie10</strain>
    </source>
</reference>
<dbReference type="InterPro" id="IPR005090">
    <property type="entry name" value="RepC_N"/>
</dbReference>
<evidence type="ECO:0000313" key="3">
    <source>
        <dbReference type="EMBL" id="MPR25757.1"/>
    </source>
</evidence>
<feature type="region of interest" description="Disordered" evidence="1">
    <location>
        <begin position="1"/>
        <end position="24"/>
    </location>
</feature>
<proteinExistence type="predicted"/>
<protein>
    <submittedName>
        <fullName evidence="3">Winged helix-turn-helix transcriptional regulator</fullName>
    </submittedName>
</protein>
<organism evidence="3 4">
    <name type="scientific">Microvirga tunisiensis</name>
    <dbReference type="NCBI Taxonomy" id="2108360"/>
    <lineage>
        <taxon>Bacteria</taxon>
        <taxon>Pseudomonadati</taxon>
        <taxon>Pseudomonadota</taxon>
        <taxon>Alphaproteobacteria</taxon>
        <taxon>Hyphomicrobiales</taxon>
        <taxon>Methylobacteriaceae</taxon>
        <taxon>Microvirga</taxon>
    </lineage>
</organism>
<dbReference type="AlphaFoldDB" id="A0A5N7MFV7"/>
<dbReference type="Proteomes" id="UP000403266">
    <property type="component" value="Unassembled WGS sequence"/>
</dbReference>
<evidence type="ECO:0000313" key="4">
    <source>
        <dbReference type="Proteomes" id="UP000403266"/>
    </source>
</evidence>
<dbReference type="Gene3D" id="1.10.10.10">
    <property type="entry name" value="Winged helix-like DNA-binding domain superfamily/Winged helix DNA-binding domain"/>
    <property type="match status" value="1"/>
</dbReference>
<dbReference type="EMBL" id="VOSK01000031">
    <property type="protein sequence ID" value="MPR25757.1"/>
    <property type="molecule type" value="Genomic_DNA"/>
</dbReference>
<evidence type="ECO:0000256" key="1">
    <source>
        <dbReference type="SAM" id="MobiDB-lite"/>
    </source>
</evidence>
<gene>
    <name evidence="3" type="ORF">FS320_11080</name>
</gene>
<dbReference type="OrthoDB" id="7488837at2"/>
<feature type="domain" description="Plasmid replication protein C N-terminal" evidence="2">
    <location>
        <begin position="21"/>
        <end position="194"/>
    </location>
</feature>
<dbReference type="InterPro" id="IPR036388">
    <property type="entry name" value="WH-like_DNA-bd_sf"/>
</dbReference>